<dbReference type="PANTHER" id="PTHR42650:SF1">
    <property type="entry name" value="GUIDED ENTRY OF TAIL-ANCHORED PROTEINS FACTOR 1"/>
    <property type="match status" value="1"/>
</dbReference>
<reference evidence="11" key="1">
    <citation type="submission" date="2021-12" db="EMBL/GenBank/DDBJ databases">
        <authorList>
            <person name="King R."/>
        </authorList>
    </citation>
    <scope>NUCLEOTIDE SEQUENCE</scope>
</reference>
<evidence type="ECO:0000256" key="5">
    <source>
        <dbReference type="ARBA" id="ARBA00022824"/>
    </source>
</evidence>
<dbReference type="GO" id="GO:0043495">
    <property type="term" value="F:protein-membrane adaptor activity"/>
    <property type="evidence" value="ECO:0007669"/>
    <property type="project" value="TreeGrafter"/>
</dbReference>
<dbReference type="GO" id="GO:0005789">
    <property type="term" value="C:endoplasmic reticulum membrane"/>
    <property type="evidence" value="ECO:0007669"/>
    <property type="project" value="UniProtKB-SubCell"/>
</dbReference>
<dbReference type="AlphaFoldDB" id="A0A9P0B7C8"/>
<organism evidence="11 12">
    <name type="scientific">Brassicogethes aeneus</name>
    <name type="common">Rape pollen beetle</name>
    <name type="synonym">Meligethes aeneus</name>
    <dbReference type="NCBI Taxonomy" id="1431903"/>
    <lineage>
        <taxon>Eukaryota</taxon>
        <taxon>Metazoa</taxon>
        <taxon>Ecdysozoa</taxon>
        <taxon>Arthropoda</taxon>
        <taxon>Hexapoda</taxon>
        <taxon>Insecta</taxon>
        <taxon>Pterygota</taxon>
        <taxon>Neoptera</taxon>
        <taxon>Endopterygota</taxon>
        <taxon>Coleoptera</taxon>
        <taxon>Polyphaga</taxon>
        <taxon>Cucujiformia</taxon>
        <taxon>Nitidulidae</taxon>
        <taxon>Meligethinae</taxon>
        <taxon>Brassicogethes</taxon>
    </lineage>
</organism>
<name>A0A9P0B7C8_BRAAE</name>
<proteinExistence type="inferred from homology"/>
<dbReference type="GO" id="GO:0071816">
    <property type="term" value="P:tail-anchored membrane protein insertion into ER membrane"/>
    <property type="evidence" value="ECO:0007669"/>
    <property type="project" value="InterPro"/>
</dbReference>
<evidence type="ECO:0000256" key="8">
    <source>
        <dbReference type="ARBA" id="ARBA00032437"/>
    </source>
</evidence>
<evidence type="ECO:0000256" key="6">
    <source>
        <dbReference type="ARBA" id="ARBA00022989"/>
    </source>
</evidence>
<gene>
    <name evidence="11" type="ORF">MELIAE_LOCUS7532</name>
</gene>
<dbReference type="InterPro" id="IPR028945">
    <property type="entry name" value="Get1"/>
</dbReference>
<comment type="subcellular location">
    <subcellularLocation>
        <location evidence="1">Endoplasmic reticulum membrane</location>
        <topology evidence="1">Multi-pass membrane protein</topology>
    </subcellularLocation>
</comment>
<accession>A0A9P0B7C8</accession>
<evidence type="ECO:0000313" key="12">
    <source>
        <dbReference type="Proteomes" id="UP001154078"/>
    </source>
</evidence>
<keyword evidence="7 10" id="KW-0472">Membrane</keyword>
<evidence type="ECO:0000256" key="9">
    <source>
        <dbReference type="ARBA" id="ARBA00033006"/>
    </source>
</evidence>
<evidence type="ECO:0000313" key="11">
    <source>
        <dbReference type="EMBL" id="CAH0556632.1"/>
    </source>
</evidence>
<dbReference type="OrthoDB" id="69461at2759"/>
<dbReference type="Gene3D" id="1.10.287.660">
    <property type="entry name" value="Helix hairpin bin"/>
    <property type="match status" value="1"/>
</dbReference>
<protein>
    <recommendedName>
        <fullName evidence="3">Guided entry of tail-anchored proteins factor 1</fullName>
    </recommendedName>
    <alternativeName>
        <fullName evidence="8">Tail-anchored protein insertion receptor WRB</fullName>
    </alternativeName>
    <alternativeName>
        <fullName evidence="9">Tryptophan-rich basic protein</fullName>
    </alternativeName>
</protein>
<dbReference type="Proteomes" id="UP001154078">
    <property type="component" value="Chromosome 5"/>
</dbReference>
<feature type="transmembrane region" description="Helical" evidence="10">
    <location>
        <begin position="91"/>
        <end position="111"/>
    </location>
</feature>
<dbReference type="Pfam" id="PF04420">
    <property type="entry name" value="CHD5"/>
    <property type="match status" value="1"/>
</dbReference>
<keyword evidence="12" id="KW-1185">Reference proteome</keyword>
<evidence type="ECO:0000256" key="10">
    <source>
        <dbReference type="SAM" id="Phobius"/>
    </source>
</evidence>
<dbReference type="EMBL" id="OV121136">
    <property type="protein sequence ID" value="CAH0556632.1"/>
    <property type="molecule type" value="Genomic_DNA"/>
</dbReference>
<keyword evidence="4 10" id="KW-0812">Transmembrane</keyword>
<evidence type="ECO:0000256" key="2">
    <source>
        <dbReference type="ARBA" id="ARBA00010799"/>
    </source>
</evidence>
<dbReference type="GO" id="GO:0043529">
    <property type="term" value="C:GET complex"/>
    <property type="evidence" value="ECO:0007669"/>
    <property type="project" value="TreeGrafter"/>
</dbReference>
<evidence type="ECO:0000256" key="1">
    <source>
        <dbReference type="ARBA" id="ARBA00004477"/>
    </source>
</evidence>
<dbReference type="InterPro" id="IPR029012">
    <property type="entry name" value="Helix_hairpin_bin_sf"/>
</dbReference>
<evidence type="ECO:0000256" key="7">
    <source>
        <dbReference type="ARBA" id="ARBA00023136"/>
    </source>
</evidence>
<keyword evidence="5" id="KW-0256">Endoplasmic reticulum</keyword>
<evidence type="ECO:0000256" key="4">
    <source>
        <dbReference type="ARBA" id="ARBA00022692"/>
    </source>
</evidence>
<comment type="similarity">
    <text evidence="2">Belongs to the WRB/GET1 family.</text>
</comment>
<keyword evidence="6 10" id="KW-1133">Transmembrane helix</keyword>
<evidence type="ECO:0000256" key="3">
    <source>
        <dbReference type="ARBA" id="ARBA00017951"/>
    </source>
</evidence>
<sequence>MFLLFIVPILTFILIHSTLFQSIILKWWKKATPKERELFSQVFKLKREQNTLNMVDDFAKYSKIQRKINVIELELEELKGNKNTTVPLGLAIKYGLKVIISLLLLIMSIYFRNTPVFTIDKSLDLAPFNYIISYPNELNHVSFHFWVICCTSMAELIKL</sequence>
<dbReference type="PANTHER" id="PTHR42650">
    <property type="entry name" value="TAIL-ANCHORED PROTEIN INSERTION RECEPTOR WRB"/>
    <property type="match status" value="1"/>
</dbReference>